<evidence type="ECO:0000313" key="6">
    <source>
        <dbReference type="Proteomes" id="UP000305760"/>
    </source>
</evidence>
<dbReference type="PANTHER" id="PTHR22893:SF91">
    <property type="entry name" value="NADPH DEHYDROGENASE 2-RELATED"/>
    <property type="match status" value="1"/>
</dbReference>
<proteinExistence type="inferred from homology"/>
<dbReference type="AlphaFoldDB" id="A0A5C4RP45"/>
<evidence type="ECO:0000256" key="1">
    <source>
        <dbReference type="ARBA" id="ARBA00001917"/>
    </source>
</evidence>
<dbReference type="GO" id="GO:0016628">
    <property type="term" value="F:oxidoreductase activity, acting on the CH-CH group of donors, NAD or NADP as acceptor"/>
    <property type="evidence" value="ECO:0007669"/>
    <property type="project" value="UniProtKB-ARBA"/>
</dbReference>
<dbReference type="InterPro" id="IPR045247">
    <property type="entry name" value="Oye-like"/>
</dbReference>
<evidence type="ECO:0000259" key="4">
    <source>
        <dbReference type="Pfam" id="PF00724"/>
    </source>
</evidence>
<dbReference type="FunFam" id="3.20.20.70:FF:000059">
    <property type="entry name" value="N-ethylmaleimide reductase, FMN-linked"/>
    <property type="match status" value="1"/>
</dbReference>
<dbReference type="OrthoDB" id="8523426at2"/>
<comment type="caution">
    <text evidence="5">The sequence shown here is derived from an EMBL/GenBank/DDBJ whole genome shotgun (WGS) entry which is preliminary data.</text>
</comment>
<dbReference type="InterPro" id="IPR013785">
    <property type="entry name" value="Aldolase_TIM"/>
</dbReference>
<dbReference type="CDD" id="cd02933">
    <property type="entry name" value="OYE_like_FMN"/>
    <property type="match status" value="1"/>
</dbReference>
<dbReference type="PANTHER" id="PTHR22893">
    <property type="entry name" value="NADH OXIDOREDUCTASE-RELATED"/>
    <property type="match status" value="1"/>
</dbReference>
<evidence type="ECO:0000256" key="2">
    <source>
        <dbReference type="ARBA" id="ARBA00005979"/>
    </source>
</evidence>
<dbReference type="Pfam" id="PF00724">
    <property type="entry name" value="Oxidored_FMN"/>
    <property type="match status" value="1"/>
</dbReference>
<feature type="domain" description="NADH:flavin oxidoreductase/NADH oxidase N-terminal" evidence="4">
    <location>
        <begin position="5"/>
        <end position="329"/>
    </location>
</feature>
<dbReference type="Proteomes" id="UP000305760">
    <property type="component" value="Unassembled WGS sequence"/>
</dbReference>
<name>A0A5C4RP45_9GAMM</name>
<dbReference type="InterPro" id="IPR001155">
    <property type="entry name" value="OxRdtase_FMN_N"/>
</dbReference>
<sequence>MATPLTQPTRLGNLTLRNRIVMAPMTRSRAEDSLPTALVRDYYAQRASAGLIISEGTAPSPDALGYARIPGLFTKAQARAWGGIAEAVHAGGAKFFIQLMHTGRIGHPANLPAGARLLAPSAIAAAGQMWTDSAGMQDHPVPKAMDAAELAAARDSFVNAATLAVAHGVDGVELHAANGYLLAQFLNPRSNQRTDAYGGNGENRRRFLLETVDATVAAIGRDRVGVRLTPFNPFNDLEANFEGEREEFLATVAELAQRGIVYLHLGGGTVPAELLPEVRRLFPGTLILNGGYDGARAEADIAAGLADLVAFGRPFVSNPDLPERLRTGAPIADLDAATLYTPGAAGYTDYPRLREAEAALAT</sequence>
<reference evidence="5 6" key="1">
    <citation type="submission" date="2019-03" db="EMBL/GenBank/DDBJ databases">
        <title>Arenimonas daejeonensis sp. nov., isolated from compost.</title>
        <authorList>
            <person name="Jeon C.O."/>
        </authorList>
    </citation>
    <scope>NUCLEOTIDE SEQUENCE [LARGE SCALE GENOMIC DNA]</scope>
    <source>
        <strain evidence="5 6">R29</strain>
    </source>
</reference>
<dbReference type="EMBL" id="SMDR01000005">
    <property type="protein sequence ID" value="TNJ32689.1"/>
    <property type="molecule type" value="Genomic_DNA"/>
</dbReference>
<dbReference type="RefSeq" id="WP_139450269.1">
    <property type="nucleotide sequence ID" value="NZ_SMDR01000005.1"/>
</dbReference>
<organism evidence="5 6">
    <name type="scientific">Arenimonas terrae</name>
    <dbReference type="NCBI Taxonomy" id="2546226"/>
    <lineage>
        <taxon>Bacteria</taxon>
        <taxon>Pseudomonadati</taxon>
        <taxon>Pseudomonadota</taxon>
        <taxon>Gammaproteobacteria</taxon>
        <taxon>Lysobacterales</taxon>
        <taxon>Lysobacteraceae</taxon>
        <taxon>Arenimonas</taxon>
    </lineage>
</organism>
<comment type="similarity">
    <text evidence="2">Belongs to the NADH:flavin oxidoreductase/NADH oxidase family.</text>
</comment>
<dbReference type="Gene3D" id="3.20.20.70">
    <property type="entry name" value="Aldolase class I"/>
    <property type="match status" value="1"/>
</dbReference>
<keyword evidence="6" id="KW-1185">Reference proteome</keyword>
<dbReference type="GO" id="GO:0010181">
    <property type="term" value="F:FMN binding"/>
    <property type="evidence" value="ECO:0007669"/>
    <property type="project" value="InterPro"/>
</dbReference>
<dbReference type="SUPFAM" id="SSF51395">
    <property type="entry name" value="FMN-linked oxidoreductases"/>
    <property type="match status" value="1"/>
</dbReference>
<protein>
    <submittedName>
        <fullName evidence="5">Alkene reductase</fullName>
    </submittedName>
</protein>
<comment type="cofactor">
    <cofactor evidence="1">
        <name>FMN</name>
        <dbReference type="ChEBI" id="CHEBI:58210"/>
    </cofactor>
</comment>
<accession>A0A5C4RP45</accession>
<gene>
    <name evidence="5" type="ORF">E1B00_14920</name>
</gene>
<evidence type="ECO:0000313" key="5">
    <source>
        <dbReference type="EMBL" id="TNJ32689.1"/>
    </source>
</evidence>
<keyword evidence="3" id="KW-0560">Oxidoreductase</keyword>
<dbReference type="GO" id="GO:0005829">
    <property type="term" value="C:cytosol"/>
    <property type="evidence" value="ECO:0007669"/>
    <property type="project" value="TreeGrafter"/>
</dbReference>
<evidence type="ECO:0000256" key="3">
    <source>
        <dbReference type="ARBA" id="ARBA00023002"/>
    </source>
</evidence>